<keyword evidence="3" id="KW-1185">Reference proteome</keyword>
<organism evidence="2 3">
    <name type="scientific">Chitinophaga rupis</name>
    <dbReference type="NCBI Taxonomy" id="573321"/>
    <lineage>
        <taxon>Bacteria</taxon>
        <taxon>Pseudomonadati</taxon>
        <taxon>Bacteroidota</taxon>
        <taxon>Chitinophagia</taxon>
        <taxon>Chitinophagales</taxon>
        <taxon>Chitinophagaceae</taxon>
        <taxon>Chitinophaga</taxon>
    </lineage>
</organism>
<dbReference type="AlphaFoldDB" id="A0A1H7GU31"/>
<proteinExistence type="predicted"/>
<reference evidence="2 3" key="1">
    <citation type="submission" date="2016-10" db="EMBL/GenBank/DDBJ databases">
        <authorList>
            <person name="de Groot N.N."/>
        </authorList>
    </citation>
    <scope>NUCLEOTIDE SEQUENCE [LARGE SCALE GENOMIC DNA]</scope>
    <source>
        <strain evidence="2 3">DSM 21039</strain>
    </source>
</reference>
<keyword evidence="1" id="KW-0732">Signal</keyword>
<feature type="chain" id="PRO_5011771750" description="DUF4369 domain-containing protein" evidence="1">
    <location>
        <begin position="23"/>
        <end position="345"/>
    </location>
</feature>
<protein>
    <recommendedName>
        <fullName evidence="4">DUF4369 domain-containing protein</fullName>
    </recommendedName>
</protein>
<dbReference type="STRING" id="573321.SAMN04488505_101155"/>
<evidence type="ECO:0008006" key="4">
    <source>
        <dbReference type="Google" id="ProtNLM"/>
    </source>
</evidence>
<dbReference type="EMBL" id="FOBB01000001">
    <property type="protein sequence ID" value="SEK41519.1"/>
    <property type="molecule type" value="Genomic_DNA"/>
</dbReference>
<name>A0A1H7GU31_9BACT</name>
<feature type="signal peptide" evidence="1">
    <location>
        <begin position="1"/>
        <end position="22"/>
    </location>
</feature>
<evidence type="ECO:0000313" key="3">
    <source>
        <dbReference type="Proteomes" id="UP000198984"/>
    </source>
</evidence>
<sequence>MINRLAAIIMAALLFCNLPAFSQAKEYGFQFEVLLSGGKTKAAANITFLFNGSRQSTNTQGMAYITLDNRNAPPINIRPVDEREYTIVGNETIYLPPNADIITTVTIVRSSQKEAAAAEEITKLYRQQKMDRKEMDSIRRVDQAMYTQMLSKQDTILKTVMKNFKVTESDLRSARELMDGRDKYFGIISGNLEGYLNEAKDVRDAFQNLVMYSLENPKSFKLLDSTIEVYNQYYNQLNNTNAECEKAVLDYWKSYELSMSYHNLVDFSINNIHRASIIPLNASLIRKINIYLNEPSKKKRNTLKQELTLELNSILPVFDNNIGILDVKIKGFVTNLRAKRDFQGE</sequence>
<accession>A0A1H7GU31</accession>
<evidence type="ECO:0000313" key="2">
    <source>
        <dbReference type="EMBL" id="SEK41519.1"/>
    </source>
</evidence>
<gene>
    <name evidence="2" type="ORF">SAMN04488505_101155</name>
</gene>
<dbReference type="Proteomes" id="UP000198984">
    <property type="component" value="Unassembled WGS sequence"/>
</dbReference>
<evidence type="ECO:0000256" key="1">
    <source>
        <dbReference type="SAM" id="SignalP"/>
    </source>
</evidence>